<proteinExistence type="predicted"/>
<dbReference type="PROSITE" id="PS51318">
    <property type="entry name" value="TAT"/>
    <property type="match status" value="1"/>
</dbReference>
<keyword evidence="1" id="KW-0732">Signal</keyword>
<evidence type="ECO:0000256" key="1">
    <source>
        <dbReference type="SAM" id="SignalP"/>
    </source>
</evidence>
<sequence>MSAIRRSAAATCAAVMLAGGVAVTTAPVASAQVWHEHPAWDVRLPYPTGGEHTIRYNVFPSCKLGDDGRFHQAVAAGARDLDQPVGSFDFWSMMFPFNSATISWHNIDTDARGSETVQSTGPEVGTQATITGRGHIAVTVSASKSLLPTFAPGSVAPFGSHTHTEHFIVAPQAC</sequence>
<reference evidence="2 3" key="1">
    <citation type="submission" date="2024-09" db="EMBL/GenBank/DDBJ databases">
        <authorList>
            <person name="Sun Q."/>
            <person name="Mori K."/>
        </authorList>
    </citation>
    <scope>NUCLEOTIDE SEQUENCE [LARGE SCALE GENOMIC DNA]</scope>
    <source>
        <strain evidence="2 3">CCM 7659</strain>
    </source>
</reference>
<comment type="caution">
    <text evidence="2">The sequence shown here is derived from an EMBL/GenBank/DDBJ whole genome shotgun (WGS) entry which is preliminary data.</text>
</comment>
<gene>
    <name evidence="2" type="ORF">ACFFVD_15455</name>
</gene>
<organism evidence="2 3">
    <name type="scientific">Dietzia aerolata</name>
    <dbReference type="NCBI Taxonomy" id="595984"/>
    <lineage>
        <taxon>Bacteria</taxon>
        <taxon>Bacillati</taxon>
        <taxon>Actinomycetota</taxon>
        <taxon>Actinomycetes</taxon>
        <taxon>Mycobacteriales</taxon>
        <taxon>Dietziaceae</taxon>
        <taxon>Dietzia</taxon>
    </lineage>
</organism>
<keyword evidence="3" id="KW-1185">Reference proteome</keyword>
<accession>A0ABV5JTY7</accession>
<dbReference type="Proteomes" id="UP001589700">
    <property type="component" value="Unassembled WGS sequence"/>
</dbReference>
<name>A0ABV5JTY7_9ACTN</name>
<evidence type="ECO:0008006" key="4">
    <source>
        <dbReference type="Google" id="ProtNLM"/>
    </source>
</evidence>
<evidence type="ECO:0000313" key="2">
    <source>
        <dbReference type="EMBL" id="MFB9261192.1"/>
    </source>
</evidence>
<dbReference type="InterPro" id="IPR006311">
    <property type="entry name" value="TAT_signal"/>
</dbReference>
<dbReference type="EMBL" id="JBHMDY010000013">
    <property type="protein sequence ID" value="MFB9261192.1"/>
    <property type="molecule type" value="Genomic_DNA"/>
</dbReference>
<feature type="signal peptide" evidence="1">
    <location>
        <begin position="1"/>
        <end position="31"/>
    </location>
</feature>
<protein>
    <recommendedName>
        <fullName evidence="4">Secreted protein</fullName>
    </recommendedName>
</protein>
<feature type="chain" id="PRO_5046044108" description="Secreted protein" evidence="1">
    <location>
        <begin position="32"/>
        <end position="174"/>
    </location>
</feature>
<dbReference type="RefSeq" id="WP_182632275.1">
    <property type="nucleotide sequence ID" value="NZ_JAALDM010000130.1"/>
</dbReference>
<evidence type="ECO:0000313" key="3">
    <source>
        <dbReference type="Proteomes" id="UP001589700"/>
    </source>
</evidence>